<dbReference type="SUPFAM" id="SSF52799">
    <property type="entry name" value="(Phosphotyrosine protein) phosphatases II"/>
    <property type="match status" value="1"/>
</dbReference>
<dbReference type="GO" id="GO:0005737">
    <property type="term" value="C:cytoplasm"/>
    <property type="evidence" value="ECO:0007669"/>
    <property type="project" value="UniProtKB-SubCell"/>
</dbReference>
<dbReference type="GO" id="GO:0016020">
    <property type="term" value="C:membrane"/>
    <property type="evidence" value="ECO:0007669"/>
    <property type="project" value="TreeGrafter"/>
</dbReference>
<dbReference type="EMBL" id="CAJNOR010000433">
    <property type="protein sequence ID" value="CAF0912904.1"/>
    <property type="molecule type" value="Genomic_DNA"/>
</dbReference>
<keyword evidence="12" id="KW-1185">Reference proteome</keyword>
<evidence type="ECO:0000313" key="11">
    <source>
        <dbReference type="EMBL" id="CAF0912904.1"/>
    </source>
</evidence>
<dbReference type="InterPro" id="IPR011993">
    <property type="entry name" value="PH-like_dom_sf"/>
</dbReference>
<reference evidence="11" key="1">
    <citation type="submission" date="2021-02" db="EMBL/GenBank/DDBJ databases">
        <authorList>
            <person name="Nowell W R."/>
        </authorList>
    </citation>
    <scope>NUCLEOTIDE SEQUENCE</scope>
</reference>
<dbReference type="InterPro" id="IPR029021">
    <property type="entry name" value="Prot-tyrosine_phosphatase-like"/>
</dbReference>
<evidence type="ECO:0008006" key="13">
    <source>
        <dbReference type="Google" id="ProtNLM"/>
    </source>
</evidence>
<dbReference type="InterPro" id="IPR003595">
    <property type="entry name" value="Tyr_Pase_cat"/>
</dbReference>
<evidence type="ECO:0000256" key="3">
    <source>
        <dbReference type="ARBA" id="ARBA00007471"/>
    </source>
</evidence>
<dbReference type="InterPro" id="IPR016130">
    <property type="entry name" value="Tyr_Pase_AS"/>
</dbReference>
<organism evidence="11 12">
    <name type="scientific">Adineta ricciae</name>
    <name type="common">Rotifer</name>
    <dbReference type="NCBI Taxonomy" id="249248"/>
    <lineage>
        <taxon>Eukaryota</taxon>
        <taxon>Metazoa</taxon>
        <taxon>Spiralia</taxon>
        <taxon>Gnathifera</taxon>
        <taxon>Rotifera</taxon>
        <taxon>Eurotatoria</taxon>
        <taxon>Bdelloidea</taxon>
        <taxon>Adinetida</taxon>
        <taxon>Adinetidae</taxon>
        <taxon>Adineta</taxon>
    </lineage>
</organism>
<comment type="caution">
    <text evidence="11">The sequence shown here is derived from an EMBL/GenBank/DDBJ whole genome shotgun (WGS) entry which is preliminary data.</text>
</comment>
<dbReference type="InterPro" id="IPR000387">
    <property type="entry name" value="Tyr_Pase_dom"/>
</dbReference>
<dbReference type="AlphaFoldDB" id="A0A814AJ71"/>
<dbReference type="GO" id="GO:0012505">
    <property type="term" value="C:endomembrane system"/>
    <property type="evidence" value="ECO:0007669"/>
    <property type="project" value="UniProtKB-SubCell"/>
</dbReference>
<name>A0A814AJ71_ADIRI</name>
<protein>
    <recommendedName>
        <fullName evidence="13">Phosphatidylinositol-3,5-bisphosphate 3-phosphatase</fullName>
    </recommendedName>
</protein>
<feature type="binding site" evidence="7">
    <location>
        <begin position="577"/>
        <end position="578"/>
    </location>
    <ligand>
        <name>substrate</name>
    </ligand>
</feature>
<evidence type="ECO:0000259" key="9">
    <source>
        <dbReference type="PROSITE" id="PS50056"/>
    </source>
</evidence>
<evidence type="ECO:0000256" key="5">
    <source>
        <dbReference type="ARBA" id="ARBA00023098"/>
    </source>
</evidence>
<evidence type="ECO:0000256" key="7">
    <source>
        <dbReference type="PIRSR" id="PIRSR630564-2"/>
    </source>
</evidence>
<accession>A0A814AJ71</accession>
<feature type="domain" description="Myotubularin phosphatase" evidence="10">
    <location>
        <begin position="426"/>
        <end position="801"/>
    </location>
</feature>
<dbReference type="Proteomes" id="UP000663828">
    <property type="component" value="Unassembled WGS sequence"/>
</dbReference>
<dbReference type="GO" id="GO:0004438">
    <property type="term" value="F:phosphatidylinositol-3-phosphate phosphatase activity"/>
    <property type="evidence" value="ECO:0007669"/>
    <property type="project" value="TreeGrafter"/>
</dbReference>
<feature type="binding site" evidence="7">
    <location>
        <begin position="640"/>
        <end position="646"/>
    </location>
    <ligand>
        <name>substrate</name>
    </ligand>
</feature>
<dbReference type="Gene3D" id="2.30.29.30">
    <property type="entry name" value="Pleckstrin-homology domain (PH domain)/Phosphotyrosine-binding domain (PTB)"/>
    <property type="match status" value="1"/>
</dbReference>
<proteinExistence type="inferred from homology"/>
<feature type="active site" description="Phosphocysteine intermediate" evidence="6">
    <location>
        <position position="640"/>
    </location>
</feature>
<evidence type="ECO:0000256" key="2">
    <source>
        <dbReference type="ARBA" id="ARBA00004496"/>
    </source>
</evidence>
<dbReference type="PANTHER" id="PTHR10807">
    <property type="entry name" value="MYOTUBULARIN-RELATED"/>
    <property type="match status" value="1"/>
</dbReference>
<dbReference type="PROSITE" id="PS50056">
    <property type="entry name" value="TYR_PHOSPHATASE_2"/>
    <property type="match status" value="1"/>
</dbReference>
<dbReference type="GO" id="GO:0046856">
    <property type="term" value="P:phosphatidylinositol dephosphorylation"/>
    <property type="evidence" value="ECO:0007669"/>
    <property type="project" value="TreeGrafter"/>
</dbReference>
<evidence type="ECO:0000259" key="10">
    <source>
        <dbReference type="PROSITE" id="PS51339"/>
    </source>
</evidence>
<dbReference type="PROSITE" id="PS00383">
    <property type="entry name" value="TYR_PHOSPHATASE_1"/>
    <property type="match status" value="1"/>
</dbReference>
<feature type="region of interest" description="Disordered" evidence="8">
    <location>
        <begin position="191"/>
        <end position="215"/>
    </location>
</feature>
<dbReference type="SMART" id="SM00404">
    <property type="entry name" value="PTPc_motif"/>
    <property type="match status" value="1"/>
</dbReference>
<dbReference type="InterPro" id="IPR030564">
    <property type="entry name" value="Myotubularin"/>
</dbReference>
<evidence type="ECO:0000256" key="4">
    <source>
        <dbReference type="ARBA" id="ARBA00022490"/>
    </source>
</evidence>
<evidence type="ECO:0000256" key="1">
    <source>
        <dbReference type="ARBA" id="ARBA00004184"/>
    </source>
</evidence>
<comment type="similarity">
    <text evidence="3">Belongs to the protein-tyrosine phosphatase family. Non-receptor class myotubularin subfamily.</text>
</comment>
<dbReference type="PROSITE" id="PS51339">
    <property type="entry name" value="PPASE_MYOTUBULARIN"/>
    <property type="match status" value="1"/>
</dbReference>
<dbReference type="InterPro" id="IPR010569">
    <property type="entry name" value="Myotubularin-like_Pase_dom"/>
</dbReference>
<dbReference type="SUPFAM" id="SSF50729">
    <property type="entry name" value="PH domain-like"/>
    <property type="match status" value="1"/>
</dbReference>
<dbReference type="PANTHER" id="PTHR10807:SF128">
    <property type="entry name" value="PHOSPHATIDYLINOSITOL-3,5-BISPHOSPHATE 3-PHOSPHATASE"/>
    <property type="match status" value="1"/>
</dbReference>
<evidence type="ECO:0000256" key="6">
    <source>
        <dbReference type="PIRSR" id="PIRSR630564-1"/>
    </source>
</evidence>
<keyword evidence="4" id="KW-0963">Cytoplasm</keyword>
<gene>
    <name evidence="11" type="ORF">XAT740_LOCUS8632</name>
</gene>
<sequence length="867" mass="100065">MKKSNEPKNNLIQRLLTSTLKFTKINNDAHQQLPDDGKFHYELPDSFIQAVDDARTKAGYDILPHLHHQSTSPSLSSSSSAHDTYKYLQTVTEIFRSASNNDVARMATKKVPFRRTPRERVQQQQHHTTAPVLLSPRATFRMMMPRNFMMFNRCRQPFHFAPINMRQQPRPMFQMRFRHDNISLNPVSKVVHSKPTSRGAGPTSLGAKDDGTTMSSSSEYVASPYQNASSAIAVLDVLPLTFGIVRGQIPETNYLKTMSIPELQPTICSTKDLSLPVDFLPGEDEVKCREDLTYHRQKRKVIYDGELIVTKYRLLFVTKSSDSIEVLVNVPIGMISQIEKIGGQKYSQINDGAAYGIEIDCKDVRRLFFGIAKEQKYRRNLYDQLTRLIFPFSIVKPDITNPSHFFSSFFAWNYKQKVSPNKIDKGWTLYDKVQEYTRMGIRRYGDAHWTINTEINQDYSLCDTYPDVLVLPANFDTSRFQQVAAFRSRNRLPVLSWYSGDTYVTITRASQPLTGLNRKSQDDVEYLQEIANTNVNQGSKLYILDARPKVNAIANKANGGGYEDYPECELEFHNIQNIHVMRESLNKLHSAIRYGSEDDKNWFNDSANSNWLFHIRTILTSVSQIVSLVDNEKRSVLVHCSDGWDRTAQLTSLSMLILDSYYRTLEGFIILIEKEWISFGHKFLLRIGHADKHYSEQSPVFLQFLDCTYQLLQQFEFAFEFNEKFLLVIADHLYTCQYGTFLLNSEKLRTDMKISEYTMSIWTPLLQERHNYLNPLYNANSSQVLQINSTLNQIKLWKNYYCQHMPDYQSTVDKNSNRYSTLLHLRSKLTAESNLLRQDGESSQTKSRASSYTLSGTHNQNNSQTTF</sequence>
<keyword evidence="5" id="KW-0443">Lipid metabolism</keyword>
<evidence type="ECO:0000256" key="8">
    <source>
        <dbReference type="SAM" id="MobiDB-lite"/>
    </source>
</evidence>
<feature type="domain" description="Tyrosine specific protein phosphatases" evidence="9">
    <location>
        <begin position="616"/>
        <end position="656"/>
    </location>
</feature>
<feature type="region of interest" description="Disordered" evidence="8">
    <location>
        <begin position="837"/>
        <end position="867"/>
    </location>
</feature>
<dbReference type="Pfam" id="PF06602">
    <property type="entry name" value="Myotub-related"/>
    <property type="match status" value="1"/>
</dbReference>
<comment type="subcellular location">
    <subcellularLocation>
        <location evidence="2">Cytoplasm</location>
    </subcellularLocation>
    <subcellularLocation>
        <location evidence="1">Endomembrane system</location>
        <topology evidence="1">Peripheral membrane protein</topology>
    </subcellularLocation>
</comment>
<evidence type="ECO:0000313" key="12">
    <source>
        <dbReference type="Proteomes" id="UP000663828"/>
    </source>
</evidence>